<evidence type="ECO:0000313" key="2">
    <source>
        <dbReference type="EMBL" id="BAF26728.1"/>
    </source>
</evidence>
<organism evidence="2 3">
    <name type="scientific">Oryza sativa subsp. japonica</name>
    <name type="common">Rice</name>
    <dbReference type="NCBI Taxonomy" id="39947"/>
    <lineage>
        <taxon>Eukaryota</taxon>
        <taxon>Viridiplantae</taxon>
        <taxon>Streptophyta</taxon>
        <taxon>Embryophyta</taxon>
        <taxon>Tracheophyta</taxon>
        <taxon>Spermatophyta</taxon>
        <taxon>Magnoliopsida</taxon>
        <taxon>Liliopsida</taxon>
        <taxon>Poales</taxon>
        <taxon>Poaceae</taxon>
        <taxon>BOP clade</taxon>
        <taxon>Oryzoideae</taxon>
        <taxon>Oryzeae</taxon>
        <taxon>Oryzinae</taxon>
        <taxon>Oryza</taxon>
        <taxon>Oryza sativa</taxon>
    </lineage>
</organism>
<name>Q0IX37_ORYSJ</name>
<evidence type="ECO:0000256" key="1">
    <source>
        <dbReference type="SAM" id="MobiDB-lite"/>
    </source>
</evidence>
<dbReference type="KEGG" id="dosa:Os10g0468600"/>
<gene>
    <name evidence="2" type="ordered locus">Os10g0468600</name>
</gene>
<dbReference type="Proteomes" id="UP000000763">
    <property type="component" value="Chromosome 10"/>
</dbReference>
<dbReference type="AlphaFoldDB" id="Q0IX37"/>
<accession>Q0IX37</accession>
<feature type="region of interest" description="Disordered" evidence="1">
    <location>
        <begin position="1"/>
        <end position="30"/>
    </location>
</feature>
<evidence type="ECO:0000313" key="3">
    <source>
        <dbReference type="Proteomes" id="UP000000763"/>
    </source>
</evidence>
<sequence length="112" mass="12368">MWPNPGSGPQIQLLLHPTPATPPHGLANSKPPSLPCTLVLRSSRPQGVLTLRLATPVHLHAPKERPHRRHHWPAERPFARRGKGRHRHLRRLPPSSPVPTSSTPAVAASHCR</sequence>
<proteinExistence type="predicted"/>
<reference evidence="3" key="2">
    <citation type="journal article" date="2008" name="Nucleic Acids Res.">
        <title>The rice annotation project database (RAP-DB): 2008 update.</title>
        <authorList>
            <consortium name="The rice annotation project (RAP)"/>
        </authorList>
    </citation>
    <scope>GENOME REANNOTATION</scope>
    <source>
        <strain evidence="3">cv. Nipponbare</strain>
    </source>
</reference>
<dbReference type="EMBL" id="AP008216">
    <property type="protein sequence ID" value="BAF26728.1"/>
    <property type="molecule type" value="Genomic_DNA"/>
</dbReference>
<feature type="compositionally biased region" description="Low complexity" evidence="1">
    <location>
        <begin position="98"/>
        <end position="112"/>
    </location>
</feature>
<feature type="region of interest" description="Disordered" evidence="1">
    <location>
        <begin position="59"/>
        <end position="112"/>
    </location>
</feature>
<protein>
    <submittedName>
        <fullName evidence="2">Os10g0468600 protein</fullName>
    </submittedName>
</protein>
<feature type="compositionally biased region" description="Basic residues" evidence="1">
    <location>
        <begin position="79"/>
        <end position="91"/>
    </location>
</feature>
<dbReference type="Gramene" id="Os10t0468600-01">
    <property type="protein sequence ID" value="Os10t0468600-01"/>
    <property type="gene ID" value="Os10g0468600"/>
</dbReference>
<reference evidence="2 3" key="1">
    <citation type="journal article" date="2005" name="Nature">
        <title>The map-based sequence of the rice genome.</title>
        <authorList>
            <consortium name="International rice genome sequencing project (IRGSP)"/>
            <person name="Matsumoto T."/>
            <person name="Wu J."/>
            <person name="Kanamori H."/>
            <person name="Katayose Y."/>
            <person name="Fujisawa M."/>
            <person name="Namiki N."/>
            <person name="Mizuno H."/>
            <person name="Yamamoto K."/>
            <person name="Antonio B.A."/>
            <person name="Baba T."/>
            <person name="Sakata K."/>
            <person name="Nagamura Y."/>
            <person name="Aoki H."/>
            <person name="Arikawa K."/>
            <person name="Arita K."/>
            <person name="Bito T."/>
            <person name="Chiden Y."/>
            <person name="Fujitsuka N."/>
            <person name="Fukunaka R."/>
            <person name="Hamada M."/>
            <person name="Harada C."/>
            <person name="Hayashi A."/>
            <person name="Hijishita S."/>
            <person name="Honda M."/>
            <person name="Hosokawa S."/>
            <person name="Ichikawa Y."/>
            <person name="Idonuma A."/>
            <person name="Iijima M."/>
            <person name="Ikeda M."/>
            <person name="Ikeno M."/>
            <person name="Ito K."/>
            <person name="Ito S."/>
            <person name="Ito T."/>
            <person name="Ito Y."/>
            <person name="Ito Y."/>
            <person name="Iwabuchi A."/>
            <person name="Kamiya K."/>
            <person name="Karasawa W."/>
            <person name="Kurita K."/>
            <person name="Katagiri S."/>
            <person name="Kikuta A."/>
            <person name="Kobayashi H."/>
            <person name="Kobayashi N."/>
            <person name="Machita K."/>
            <person name="Maehara T."/>
            <person name="Masukawa M."/>
            <person name="Mizubayashi T."/>
            <person name="Mukai Y."/>
            <person name="Nagasaki H."/>
            <person name="Nagata Y."/>
            <person name="Naito S."/>
            <person name="Nakashima M."/>
            <person name="Nakama Y."/>
            <person name="Nakamichi Y."/>
            <person name="Nakamura M."/>
            <person name="Meguro A."/>
            <person name="Negishi M."/>
            <person name="Ohta I."/>
            <person name="Ohta T."/>
            <person name="Okamoto M."/>
            <person name="Ono N."/>
            <person name="Saji S."/>
            <person name="Sakaguchi M."/>
            <person name="Sakai K."/>
            <person name="Shibata M."/>
            <person name="Shimokawa T."/>
            <person name="Song J."/>
            <person name="Takazaki Y."/>
            <person name="Terasawa K."/>
            <person name="Tsugane M."/>
            <person name="Tsuji K."/>
            <person name="Ueda S."/>
            <person name="Waki K."/>
            <person name="Yamagata H."/>
            <person name="Yamamoto M."/>
            <person name="Yamamoto S."/>
            <person name="Yamane H."/>
            <person name="Yoshiki S."/>
            <person name="Yoshihara R."/>
            <person name="Yukawa K."/>
            <person name="Zhong H."/>
            <person name="Yano M."/>
            <person name="Yuan Q."/>
            <person name="Ouyang S."/>
            <person name="Liu J."/>
            <person name="Jones K.M."/>
            <person name="Gansberger K."/>
            <person name="Moffat K."/>
            <person name="Hill J."/>
            <person name="Bera J."/>
            <person name="Fadrosh D."/>
            <person name="Jin S."/>
            <person name="Johri S."/>
            <person name="Kim M."/>
            <person name="Overton L."/>
            <person name="Reardon M."/>
            <person name="Tsitrin T."/>
            <person name="Vuong H."/>
            <person name="Weaver B."/>
            <person name="Ciecko A."/>
            <person name="Tallon L."/>
            <person name="Jackson J."/>
            <person name="Pai G."/>
            <person name="Aken S.V."/>
            <person name="Utterback T."/>
            <person name="Reidmuller S."/>
            <person name="Feldblyum T."/>
            <person name="Hsiao J."/>
            <person name="Zismann V."/>
            <person name="Iobst S."/>
            <person name="de Vazeille A.R."/>
            <person name="Buell C.R."/>
            <person name="Ying K."/>
            <person name="Li Y."/>
            <person name="Lu T."/>
            <person name="Huang Y."/>
            <person name="Zhao Q."/>
            <person name="Feng Q."/>
            <person name="Zhang L."/>
            <person name="Zhu J."/>
            <person name="Weng Q."/>
            <person name="Mu J."/>
            <person name="Lu Y."/>
            <person name="Fan D."/>
            <person name="Liu Y."/>
            <person name="Guan J."/>
            <person name="Zhang Y."/>
            <person name="Yu S."/>
            <person name="Liu X."/>
            <person name="Zhang Y."/>
            <person name="Hong G."/>
            <person name="Han B."/>
            <person name="Choisne N."/>
            <person name="Demange N."/>
            <person name="Orjeda G."/>
            <person name="Samain S."/>
            <person name="Cattolico L."/>
            <person name="Pelletier E."/>
            <person name="Couloux A."/>
            <person name="Segurens B."/>
            <person name="Wincker P."/>
            <person name="D'Hont A."/>
            <person name="Scarpelli C."/>
            <person name="Weissenbach J."/>
            <person name="Salanoubat M."/>
            <person name="Quetier F."/>
            <person name="Yu Y."/>
            <person name="Kim H.R."/>
            <person name="Rambo T."/>
            <person name="Currie J."/>
            <person name="Collura K."/>
            <person name="Luo M."/>
            <person name="Yang T."/>
            <person name="Ammiraju J.S.S."/>
            <person name="Engler F."/>
            <person name="Soderlund C."/>
            <person name="Wing R.A."/>
            <person name="Palmer L.E."/>
            <person name="de la Bastide M."/>
            <person name="Spiegel L."/>
            <person name="Nascimento L."/>
            <person name="Zutavern T."/>
            <person name="O'Shaughnessy A."/>
            <person name="Dike S."/>
            <person name="Dedhia N."/>
            <person name="Preston R."/>
            <person name="Balija V."/>
            <person name="McCombie W.R."/>
            <person name="Chow T."/>
            <person name="Chen H."/>
            <person name="Chung M."/>
            <person name="Chen C."/>
            <person name="Shaw J."/>
            <person name="Wu H."/>
            <person name="Hsiao K."/>
            <person name="Chao Y."/>
            <person name="Chu M."/>
            <person name="Cheng C."/>
            <person name="Hour A."/>
            <person name="Lee P."/>
            <person name="Lin S."/>
            <person name="Lin Y."/>
            <person name="Liou J."/>
            <person name="Liu S."/>
            <person name="Hsing Y."/>
            <person name="Raghuvanshi S."/>
            <person name="Mohanty A."/>
            <person name="Bharti A.K."/>
            <person name="Gaur A."/>
            <person name="Gupta V."/>
            <person name="Kumar D."/>
            <person name="Ravi V."/>
            <person name="Vij S."/>
            <person name="Kapur A."/>
            <person name="Khurana P."/>
            <person name="Khurana P."/>
            <person name="Khurana J.P."/>
            <person name="Tyagi A.K."/>
            <person name="Gaikwad K."/>
            <person name="Singh A."/>
            <person name="Dalal V."/>
            <person name="Srivastava S."/>
            <person name="Dixit A."/>
            <person name="Pal A.K."/>
            <person name="Ghazi I.A."/>
            <person name="Yadav M."/>
            <person name="Pandit A."/>
            <person name="Bhargava A."/>
            <person name="Sureshbabu K."/>
            <person name="Batra K."/>
            <person name="Sharma T.R."/>
            <person name="Mohapatra T."/>
            <person name="Singh N.K."/>
            <person name="Messing J."/>
            <person name="Nelson A.B."/>
            <person name="Fuks G."/>
            <person name="Kavchok S."/>
            <person name="Keizer G."/>
            <person name="Linton E."/>
            <person name="Llaca V."/>
            <person name="Song R."/>
            <person name="Tanyolac B."/>
            <person name="Young S."/>
            <person name="Ho-Il K."/>
            <person name="Hahn J.H."/>
            <person name="Sangsakoo G."/>
            <person name="Vanavichit A."/>
            <person name="de Mattos Luiz.A.T."/>
            <person name="Zimmer P.D."/>
            <person name="Malone G."/>
            <person name="Dellagostin O."/>
            <person name="de Oliveira A.C."/>
            <person name="Bevan M."/>
            <person name="Bancroft I."/>
            <person name="Minx P."/>
            <person name="Cordum H."/>
            <person name="Wilson R."/>
            <person name="Cheng Z."/>
            <person name="Jin W."/>
            <person name="Jiang J."/>
            <person name="Leong S.A."/>
            <person name="Iwama H."/>
            <person name="Gojobori T."/>
            <person name="Itoh T."/>
            <person name="Niimura Y."/>
            <person name="Fujii Y."/>
            <person name="Habara T."/>
            <person name="Sakai H."/>
            <person name="Sato Y."/>
            <person name="Wilson G."/>
            <person name="Kumar K."/>
            <person name="McCouch S."/>
            <person name="Juretic N."/>
            <person name="Hoen D."/>
            <person name="Wright S."/>
            <person name="Bruskiewich R."/>
            <person name="Bureau T."/>
            <person name="Miyao A."/>
            <person name="Hirochika H."/>
            <person name="Nishikawa T."/>
            <person name="Kadowaki K."/>
            <person name="Sugiura M."/>
            <person name="Burr B."/>
            <person name="Sasaki T."/>
        </authorList>
    </citation>
    <scope>NUCLEOTIDE SEQUENCE [LARGE SCALE GENOMIC DNA]</scope>
    <source>
        <strain evidence="3">cv. Nipponbare</strain>
    </source>
</reference>
<feature type="compositionally biased region" description="Low complexity" evidence="1">
    <location>
        <begin position="13"/>
        <end position="27"/>
    </location>
</feature>